<comment type="caution">
    <text evidence="1">The sequence shown here is derived from an EMBL/GenBank/DDBJ whole genome shotgun (WGS) entry which is preliminary data.</text>
</comment>
<dbReference type="OrthoDB" id="5430618at2759"/>
<sequence>MTVEKTAVTNRTEDAVSQISGAIPTVNNNPATVSIPIGVPVINVTSNDDQLRAEITYKTKGIPKKDMFMAMLTALLVLAGPEIQECLRIKTILELAITASVTT</sequence>
<protein>
    <submittedName>
        <fullName evidence="1">Uncharacterized protein</fullName>
    </submittedName>
</protein>
<evidence type="ECO:0000313" key="1">
    <source>
        <dbReference type="EMBL" id="CAF9936541.1"/>
    </source>
</evidence>
<proteinExistence type="predicted"/>
<name>A0A8H3G5H8_9LECA</name>
<gene>
    <name evidence="1" type="ORF">IMSHALPRED_010792</name>
</gene>
<dbReference type="Proteomes" id="UP000664534">
    <property type="component" value="Unassembled WGS sequence"/>
</dbReference>
<dbReference type="AlphaFoldDB" id="A0A8H3G5H8"/>
<accession>A0A8H3G5H8</accession>
<dbReference type="EMBL" id="CAJPDT010000092">
    <property type="protein sequence ID" value="CAF9936541.1"/>
    <property type="molecule type" value="Genomic_DNA"/>
</dbReference>
<organism evidence="1 2">
    <name type="scientific">Imshaugia aleurites</name>
    <dbReference type="NCBI Taxonomy" id="172621"/>
    <lineage>
        <taxon>Eukaryota</taxon>
        <taxon>Fungi</taxon>
        <taxon>Dikarya</taxon>
        <taxon>Ascomycota</taxon>
        <taxon>Pezizomycotina</taxon>
        <taxon>Lecanoromycetes</taxon>
        <taxon>OSLEUM clade</taxon>
        <taxon>Lecanoromycetidae</taxon>
        <taxon>Lecanorales</taxon>
        <taxon>Lecanorineae</taxon>
        <taxon>Parmeliaceae</taxon>
        <taxon>Imshaugia</taxon>
    </lineage>
</organism>
<reference evidence="1" key="1">
    <citation type="submission" date="2021-03" db="EMBL/GenBank/DDBJ databases">
        <authorList>
            <person name="Tagirdzhanova G."/>
        </authorList>
    </citation>
    <scope>NUCLEOTIDE SEQUENCE</scope>
</reference>
<keyword evidence="2" id="KW-1185">Reference proteome</keyword>
<evidence type="ECO:0000313" key="2">
    <source>
        <dbReference type="Proteomes" id="UP000664534"/>
    </source>
</evidence>